<dbReference type="STRING" id="1178515.SY83_12815"/>
<dbReference type="RefSeq" id="WP_068607060.1">
    <property type="nucleotide sequence ID" value="NZ_CP011388.1"/>
</dbReference>
<dbReference type="InterPro" id="IPR001173">
    <property type="entry name" value="Glyco_trans_2-like"/>
</dbReference>
<evidence type="ECO:0000313" key="3">
    <source>
        <dbReference type="EMBL" id="ANE47007.1"/>
    </source>
</evidence>
<proteinExistence type="predicted"/>
<feature type="compositionally biased region" description="Basic and acidic residues" evidence="1">
    <location>
        <begin position="252"/>
        <end position="264"/>
    </location>
</feature>
<keyword evidence="4" id="KW-1185">Reference proteome</keyword>
<dbReference type="PANTHER" id="PTHR48090:SF7">
    <property type="entry name" value="RFBJ PROTEIN"/>
    <property type="match status" value="1"/>
</dbReference>
<sequence>MSERYVVATRTDAERSLPAIVVFLPAHNEEASIGGVIARIPRDFAPGYRVEVLVIDDGSRDGTVAAALAAGADHIVRFPANRGLGAAVRRGLAECCRLDAAAGLMIDADNEYPPEQIPDVLAPILGGEADYTFGSRFLGHIKGMLIHRRLGNYGFTLLQSVLLRKVIYDGQSGMRGFSREAMEEAEIIHDYNYAQVLTLNLVRKGFRLKEVPIQYQVRTEGQSFIKFKAYMSSVLPAIYREMRRPVKRKTKEQRYARRAEEGAGRRQGTAREQTGRT</sequence>
<reference evidence="3 4" key="1">
    <citation type="submission" date="2015-01" db="EMBL/GenBank/DDBJ databases">
        <title>Paenibacillus swuensis/DY6/whole genome sequencing.</title>
        <authorList>
            <person name="Kim M.K."/>
            <person name="Srinivasan S."/>
            <person name="Lee J.-J."/>
        </authorList>
    </citation>
    <scope>NUCLEOTIDE SEQUENCE [LARGE SCALE GENOMIC DNA]</scope>
    <source>
        <strain evidence="3 4">DY6</strain>
    </source>
</reference>
<feature type="compositionally biased region" description="Low complexity" evidence="1">
    <location>
        <begin position="266"/>
        <end position="277"/>
    </location>
</feature>
<feature type="region of interest" description="Disordered" evidence="1">
    <location>
        <begin position="248"/>
        <end position="277"/>
    </location>
</feature>
<evidence type="ECO:0000256" key="1">
    <source>
        <dbReference type="SAM" id="MobiDB-lite"/>
    </source>
</evidence>
<dbReference type="AlphaFoldDB" id="A0A172TJI7"/>
<dbReference type="CDD" id="cd04179">
    <property type="entry name" value="DPM_DPG-synthase_like"/>
    <property type="match status" value="1"/>
</dbReference>
<dbReference type="KEGG" id="pswu:SY83_12815"/>
<dbReference type="OrthoDB" id="9810303at2"/>
<gene>
    <name evidence="3" type="ORF">SY83_12815</name>
</gene>
<dbReference type="Gene3D" id="3.90.550.10">
    <property type="entry name" value="Spore Coat Polysaccharide Biosynthesis Protein SpsA, Chain A"/>
    <property type="match status" value="1"/>
</dbReference>
<organism evidence="3 4">
    <name type="scientific">Paenibacillus swuensis</name>
    <dbReference type="NCBI Taxonomy" id="1178515"/>
    <lineage>
        <taxon>Bacteria</taxon>
        <taxon>Bacillati</taxon>
        <taxon>Bacillota</taxon>
        <taxon>Bacilli</taxon>
        <taxon>Bacillales</taxon>
        <taxon>Paenibacillaceae</taxon>
        <taxon>Paenibacillus</taxon>
    </lineage>
</organism>
<dbReference type="PANTHER" id="PTHR48090">
    <property type="entry name" value="UNDECAPRENYL-PHOSPHATE 4-DEOXY-4-FORMAMIDO-L-ARABINOSE TRANSFERASE-RELATED"/>
    <property type="match status" value="1"/>
</dbReference>
<dbReference type="PATRIC" id="fig|1178515.4.peg.2565"/>
<feature type="domain" description="Glycosyltransferase 2-like" evidence="2">
    <location>
        <begin position="22"/>
        <end position="184"/>
    </location>
</feature>
<dbReference type="GO" id="GO:0016740">
    <property type="term" value="F:transferase activity"/>
    <property type="evidence" value="ECO:0007669"/>
    <property type="project" value="UniProtKB-KW"/>
</dbReference>
<dbReference type="InterPro" id="IPR050256">
    <property type="entry name" value="Glycosyltransferase_2"/>
</dbReference>
<evidence type="ECO:0000313" key="4">
    <source>
        <dbReference type="Proteomes" id="UP000076927"/>
    </source>
</evidence>
<dbReference type="InterPro" id="IPR029044">
    <property type="entry name" value="Nucleotide-diphossugar_trans"/>
</dbReference>
<name>A0A172TJI7_9BACL</name>
<dbReference type="SUPFAM" id="SSF53448">
    <property type="entry name" value="Nucleotide-diphospho-sugar transferases"/>
    <property type="match status" value="1"/>
</dbReference>
<dbReference type="Proteomes" id="UP000076927">
    <property type="component" value="Chromosome"/>
</dbReference>
<keyword evidence="3" id="KW-0808">Transferase</keyword>
<accession>A0A172TJI7</accession>
<dbReference type="Pfam" id="PF00535">
    <property type="entry name" value="Glycos_transf_2"/>
    <property type="match status" value="1"/>
</dbReference>
<dbReference type="EMBL" id="CP011388">
    <property type="protein sequence ID" value="ANE47007.1"/>
    <property type="molecule type" value="Genomic_DNA"/>
</dbReference>
<evidence type="ECO:0000259" key="2">
    <source>
        <dbReference type="Pfam" id="PF00535"/>
    </source>
</evidence>
<protein>
    <submittedName>
        <fullName evidence="3">Glycosyl transferase family 2</fullName>
    </submittedName>
</protein>